<keyword evidence="2" id="KW-0238">DNA-binding</keyword>
<evidence type="ECO:0000256" key="3">
    <source>
        <dbReference type="ARBA" id="ARBA00023163"/>
    </source>
</evidence>
<proteinExistence type="predicted"/>
<organism evidence="5 6">
    <name type="scientific">Pseudoalteromonas luteoviolacea</name>
    <dbReference type="NCBI Taxonomy" id="43657"/>
    <lineage>
        <taxon>Bacteria</taxon>
        <taxon>Pseudomonadati</taxon>
        <taxon>Pseudomonadota</taxon>
        <taxon>Gammaproteobacteria</taxon>
        <taxon>Alteromonadales</taxon>
        <taxon>Pseudoalteromonadaceae</taxon>
        <taxon>Pseudoalteromonas</taxon>
    </lineage>
</organism>
<evidence type="ECO:0000259" key="4">
    <source>
        <dbReference type="PROSITE" id="PS01124"/>
    </source>
</evidence>
<sequence length="328" mass="37035">MPAFKQSDLAEALQQIGVEHHLARKPQRRGVDSELANGSLRFDVLHHHLNVHCTEMQESQDATSTAAIEPSMAITFLFQGTLEFSVGERKYFLEATDPPLVFVNMVAEPQVFTRFLSTGRMVRKVTIDVRFPWLAAKLSNKHGKEILNQPLLKSSHVSLLKMSKSAINAALNIMSLHKVDSDPYRLIKQESLILSIVPEVLDLLATENNTVVQTVRARPHAPEVIEEVSQNLVFLLQNNVPLEQIAKQLGMSISTLQRFFKSRFNTTVKQYAKQQRLHEAKKAIMLGQLSIGEAAYRAGYNHVSNFTTAFKNTYGVTPKQFLIQHRHD</sequence>
<dbReference type="PROSITE" id="PS00041">
    <property type="entry name" value="HTH_ARAC_FAMILY_1"/>
    <property type="match status" value="1"/>
</dbReference>
<dbReference type="PROSITE" id="PS01124">
    <property type="entry name" value="HTH_ARAC_FAMILY_2"/>
    <property type="match status" value="1"/>
</dbReference>
<dbReference type="InterPro" id="IPR020449">
    <property type="entry name" value="Tscrpt_reg_AraC-type_HTH"/>
</dbReference>
<evidence type="ECO:0000313" key="6">
    <source>
        <dbReference type="Proteomes" id="UP000093366"/>
    </source>
</evidence>
<dbReference type="InterPro" id="IPR009057">
    <property type="entry name" value="Homeodomain-like_sf"/>
</dbReference>
<dbReference type="SUPFAM" id="SSF46689">
    <property type="entry name" value="Homeodomain-like"/>
    <property type="match status" value="2"/>
</dbReference>
<accession>A0A1C0TQH2</accession>
<dbReference type="Pfam" id="PF12833">
    <property type="entry name" value="HTH_18"/>
    <property type="match status" value="1"/>
</dbReference>
<evidence type="ECO:0000256" key="2">
    <source>
        <dbReference type="ARBA" id="ARBA00023125"/>
    </source>
</evidence>
<gene>
    <name evidence="5" type="ORF">A7985_11300</name>
</gene>
<dbReference type="EMBL" id="MAUJ01000003">
    <property type="protein sequence ID" value="OCQ21209.1"/>
    <property type="molecule type" value="Genomic_DNA"/>
</dbReference>
<keyword evidence="1" id="KW-0805">Transcription regulation</keyword>
<dbReference type="GO" id="GO:0003700">
    <property type="term" value="F:DNA-binding transcription factor activity"/>
    <property type="evidence" value="ECO:0007669"/>
    <property type="project" value="InterPro"/>
</dbReference>
<dbReference type="RefSeq" id="WP_065790578.1">
    <property type="nucleotide sequence ID" value="NZ_MAUJ01000003.1"/>
</dbReference>
<dbReference type="InterPro" id="IPR053142">
    <property type="entry name" value="PchR_regulatory_protein"/>
</dbReference>
<dbReference type="OrthoDB" id="6670788at2"/>
<reference evidence="6" key="1">
    <citation type="submission" date="2016-07" db="EMBL/GenBank/DDBJ databases">
        <authorList>
            <person name="Florea S."/>
            <person name="Webb J.S."/>
            <person name="Jaromczyk J."/>
            <person name="Schardl C.L."/>
        </authorList>
    </citation>
    <scope>NUCLEOTIDE SEQUENCE [LARGE SCALE GENOMIC DNA]</scope>
    <source>
        <strain evidence="6">IPB1</strain>
    </source>
</reference>
<dbReference type="SMART" id="SM00342">
    <property type="entry name" value="HTH_ARAC"/>
    <property type="match status" value="1"/>
</dbReference>
<dbReference type="PANTHER" id="PTHR47893">
    <property type="entry name" value="REGULATORY PROTEIN PCHR"/>
    <property type="match status" value="1"/>
</dbReference>
<comment type="caution">
    <text evidence="5">The sequence shown here is derived from an EMBL/GenBank/DDBJ whole genome shotgun (WGS) entry which is preliminary data.</text>
</comment>
<evidence type="ECO:0000313" key="5">
    <source>
        <dbReference type="EMBL" id="OCQ21209.1"/>
    </source>
</evidence>
<keyword evidence="3" id="KW-0804">Transcription</keyword>
<feature type="domain" description="HTH araC/xylS-type" evidence="4">
    <location>
        <begin position="226"/>
        <end position="324"/>
    </location>
</feature>
<protein>
    <recommendedName>
        <fullName evidence="4">HTH araC/xylS-type domain-containing protein</fullName>
    </recommendedName>
</protein>
<dbReference type="InterPro" id="IPR018062">
    <property type="entry name" value="HTH_AraC-typ_CS"/>
</dbReference>
<name>A0A1C0TQH2_9GAMM</name>
<evidence type="ECO:0000256" key="1">
    <source>
        <dbReference type="ARBA" id="ARBA00023015"/>
    </source>
</evidence>
<dbReference type="PRINTS" id="PR00032">
    <property type="entry name" value="HTHARAC"/>
</dbReference>
<dbReference type="GO" id="GO:0043565">
    <property type="term" value="F:sequence-specific DNA binding"/>
    <property type="evidence" value="ECO:0007669"/>
    <property type="project" value="InterPro"/>
</dbReference>
<dbReference type="Gene3D" id="1.10.10.60">
    <property type="entry name" value="Homeodomain-like"/>
    <property type="match status" value="2"/>
</dbReference>
<dbReference type="InterPro" id="IPR018060">
    <property type="entry name" value="HTH_AraC"/>
</dbReference>
<dbReference type="AlphaFoldDB" id="A0A1C0TQH2"/>
<dbReference type="PANTHER" id="PTHR47893:SF1">
    <property type="entry name" value="REGULATORY PROTEIN PCHR"/>
    <property type="match status" value="1"/>
</dbReference>
<dbReference type="Proteomes" id="UP000093366">
    <property type="component" value="Unassembled WGS sequence"/>
</dbReference>